<sequence length="56" mass="5995">MLAIIAGTLVLTTVVGGLITAFWIEARHDLHDPTPDRAMHLELLTRLGSPVSAESS</sequence>
<dbReference type="RefSeq" id="WP_013525040.1">
    <property type="nucleotide sequence ID" value="NZ_CP088148.1"/>
</dbReference>
<evidence type="ECO:0000313" key="1">
    <source>
        <dbReference type="EMBL" id="UTU55143.1"/>
    </source>
</evidence>
<protein>
    <recommendedName>
        <fullName evidence="3">Two-component sensor histidine kinase</fullName>
    </recommendedName>
</protein>
<geneLocation type="plasmid" evidence="1 2">
    <name>unnamed</name>
</geneLocation>
<dbReference type="Proteomes" id="UP001060070">
    <property type="component" value="Plasmid unnamed"/>
</dbReference>
<dbReference type="EMBL" id="CP088148">
    <property type="protein sequence ID" value="UTU55143.1"/>
    <property type="molecule type" value="Genomic_DNA"/>
</dbReference>
<accession>A0AB38TJS5</accession>
<organism evidence="1 2">
    <name type="scientific">Mesorhizobium ciceri</name>
    <dbReference type="NCBI Taxonomy" id="39645"/>
    <lineage>
        <taxon>Bacteria</taxon>
        <taxon>Pseudomonadati</taxon>
        <taxon>Pseudomonadota</taxon>
        <taxon>Alphaproteobacteria</taxon>
        <taxon>Hyphomicrobiales</taxon>
        <taxon>Phyllobacteriaceae</taxon>
        <taxon>Mesorhizobium</taxon>
    </lineage>
</organism>
<gene>
    <name evidence="1" type="ORF">LRP29_32920</name>
</gene>
<keyword evidence="2" id="KW-1185">Reference proteome</keyword>
<name>A0AB38TJS5_9HYPH</name>
<keyword evidence="1" id="KW-0614">Plasmid</keyword>
<dbReference type="AlphaFoldDB" id="A0AB38TJS5"/>
<proteinExistence type="predicted"/>
<evidence type="ECO:0008006" key="3">
    <source>
        <dbReference type="Google" id="ProtNLM"/>
    </source>
</evidence>
<reference evidence="1 2" key="1">
    <citation type="journal article" date="2022" name="Microbiol. Resour. Announc.">
        <title>Complete Genome Sequence of Mesorhizobium ciceri Strain R30, a Rhizobium Used as a Commercial Inoculant for Chickpea in Argentina.</title>
        <authorList>
            <person name="Foresto E."/>
            <person name="Revale S."/>
            <person name="Primo E."/>
            <person name="Nievas F."/>
            <person name="Carezzano E."/>
            <person name="Puente M."/>
            <person name="Alzari P."/>
            <person name="Mart M."/>
            <person name="Ben-Assaya M."/>
            <person name="Mornico D."/>
            <person name="Santoro M."/>
            <person name="Mart F."/>
            <person name="Giordano W."/>
            <person name="Bogino P."/>
        </authorList>
    </citation>
    <scope>NUCLEOTIDE SEQUENCE [LARGE SCALE GENOMIC DNA]</scope>
    <source>
        <strain evidence="1 2">R30</strain>
    </source>
</reference>
<evidence type="ECO:0000313" key="2">
    <source>
        <dbReference type="Proteomes" id="UP001060070"/>
    </source>
</evidence>